<dbReference type="Gene3D" id="1.10.150.520">
    <property type="match status" value="1"/>
</dbReference>
<keyword evidence="6" id="KW-1185">Reference proteome</keyword>
<dbReference type="PRINTS" id="PR00413">
    <property type="entry name" value="HADHALOGNASE"/>
</dbReference>
<dbReference type="NCBIfam" id="TIGR01549">
    <property type="entry name" value="HAD-SF-IA-v1"/>
    <property type="match status" value="1"/>
</dbReference>
<keyword evidence="4" id="KW-0460">Magnesium</keyword>
<keyword evidence="3 5" id="KW-0378">Hydrolase</keyword>
<dbReference type="InterPro" id="IPR051400">
    <property type="entry name" value="HAD-like_hydrolase"/>
</dbReference>
<dbReference type="SFLD" id="SFLDS00003">
    <property type="entry name" value="Haloacid_Dehalogenase"/>
    <property type="match status" value="1"/>
</dbReference>
<dbReference type="SUPFAM" id="SSF56784">
    <property type="entry name" value="HAD-like"/>
    <property type="match status" value="1"/>
</dbReference>
<evidence type="ECO:0000313" key="5">
    <source>
        <dbReference type="EMBL" id="ROR97901.1"/>
    </source>
</evidence>
<evidence type="ECO:0000256" key="1">
    <source>
        <dbReference type="ARBA" id="ARBA00001946"/>
    </source>
</evidence>
<sequence>MHKAIFFDLDNTLVHRNKSISVYSKCFIASYADSLKSVSSEDIAAVICSQDRGGYLSENSPYSTIKEAVSNELHKRFVRSKKLTVEDILGHWLQNFPLCAQPMSRANELLAQLSAQGYHIGIISNGADKTRLATAKTLGAFDSIKQLVSSEAAGIKKPNSAIFTQSANAFGLSPDQCWYIGDHPVNDIDGARKAGMQAIWLRGFHDWPAHIDKPRHAITCLSEVTGVLASSPNKLRQSET</sequence>
<dbReference type="InterPro" id="IPR036412">
    <property type="entry name" value="HAD-like_sf"/>
</dbReference>
<dbReference type="AlphaFoldDB" id="A0A3N2DDM9"/>
<reference evidence="5 6" key="1">
    <citation type="submission" date="2018-11" db="EMBL/GenBank/DDBJ databases">
        <title>Genomic Encyclopedia of Type Strains, Phase IV (KMG-IV): sequencing the most valuable type-strain genomes for metagenomic binning, comparative biology and taxonomic classification.</title>
        <authorList>
            <person name="Goeker M."/>
        </authorList>
    </citation>
    <scope>NUCLEOTIDE SEQUENCE [LARGE SCALE GENOMIC DNA]</scope>
    <source>
        <strain evidence="5 6">DSM 100316</strain>
    </source>
</reference>
<dbReference type="RefSeq" id="WP_123713899.1">
    <property type="nucleotide sequence ID" value="NZ_RKHR01000008.1"/>
</dbReference>
<dbReference type="Pfam" id="PF00702">
    <property type="entry name" value="Hydrolase"/>
    <property type="match status" value="1"/>
</dbReference>
<evidence type="ECO:0000256" key="4">
    <source>
        <dbReference type="ARBA" id="ARBA00022842"/>
    </source>
</evidence>
<gene>
    <name evidence="5" type="ORF">EDC56_3570</name>
</gene>
<dbReference type="PANTHER" id="PTHR46470">
    <property type="entry name" value="N-ACYLNEURAMINATE-9-PHOSPHATASE"/>
    <property type="match status" value="1"/>
</dbReference>
<dbReference type="GO" id="GO:0044281">
    <property type="term" value="P:small molecule metabolic process"/>
    <property type="evidence" value="ECO:0007669"/>
    <property type="project" value="UniProtKB-ARBA"/>
</dbReference>
<comment type="cofactor">
    <cofactor evidence="1">
        <name>Mg(2+)</name>
        <dbReference type="ChEBI" id="CHEBI:18420"/>
    </cofactor>
</comment>
<dbReference type="PANTHER" id="PTHR46470:SF2">
    <property type="entry name" value="GLYCERALDEHYDE 3-PHOSPHATE PHOSPHATASE"/>
    <property type="match status" value="1"/>
</dbReference>
<evidence type="ECO:0000256" key="2">
    <source>
        <dbReference type="ARBA" id="ARBA00022723"/>
    </source>
</evidence>
<comment type="caution">
    <text evidence="5">The sequence shown here is derived from an EMBL/GenBank/DDBJ whole genome shotgun (WGS) entry which is preliminary data.</text>
</comment>
<accession>A0A3N2DDM9</accession>
<evidence type="ECO:0000313" key="6">
    <source>
        <dbReference type="Proteomes" id="UP000275394"/>
    </source>
</evidence>
<dbReference type="GO" id="GO:0016791">
    <property type="term" value="F:phosphatase activity"/>
    <property type="evidence" value="ECO:0007669"/>
    <property type="project" value="TreeGrafter"/>
</dbReference>
<dbReference type="Gene3D" id="3.40.50.1000">
    <property type="entry name" value="HAD superfamily/HAD-like"/>
    <property type="match status" value="1"/>
</dbReference>
<name>A0A3N2DDM9_9GAMM</name>
<keyword evidence="2" id="KW-0479">Metal-binding</keyword>
<dbReference type="SFLD" id="SFLDG01129">
    <property type="entry name" value="C1.5:_HAD__Beta-PGM__Phosphata"/>
    <property type="match status" value="1"/>
</dbReference>
<dbReference type="OrthoDB" id="5865007at2"/>
<dbReference type="EMBL" id="RKHR01000008">
    <property type="protein sequence ID" value="ROR97901.1"/>
    <property type="molecule type" value="Genomic_DNA"/>
</dbReference>
<protein>
    <submittedName>
        <fullName evidence="5">Putative hydrolase of the HAD superfamily</fullName>
    </submittedName>
</protein>
<evidence type="ECO:0000256" key="3">
    <source>
        <dbReference type="ARBA" id="ARBA00022801"/>
    </source>
</evidence>
<dbReference type="GO" id="GO:0046872">
    <property type="term" value="F:metal ion binding"/>
    <property type="evidence" value="ECO:0007669"/>
    <property type="project" value="UniProtKB-KW"/>
</dbReference>
<proteinExistence type="predicted"/>
<dbReference type="Proteomes" id="UP000275394">
    <property type="component" value="Unassembled WGS sequence"/>
</dbReference>
<dbReference type="NCBIfam" id="TIGR01509">
    <property type="entry name" value="HAD-SF-IA-v3"/>
    <property type="match status" value="1"/>
</dbReference>
<dbReference type="InterPro" id="IPR006439">
    <property type="entry name" value="HAD-SF_hydro_IA"/>
</dbReference>
<dbReference type="InterPro" id="IPR023214">
    <property type="entry name" value="HAD_sf"/>
</dbReference>
<organism evidence="5 6">
    <name type="scientific">Sinobacterium caligoides</name>
    <dbReference type="NCBI Taxonomy" id="933926"/>
    <lineage>
        <taxon>Bacteria</taxon>
        <taxon>Pseudomonadati</taxon>
        <taxon>Pseudomonadota</taxon>
        <taxon>Gammaproteobacteria</taxon>
        <taxon>Cellvibrionales</taxon>
        <taxon>Spongiibacteraceae</taxon>
        <taxon>Sinobacterium</taxon>
    </lineage>
</organism>